<evidence type="ECO:0000259" key="1">
    <source>
        <dbReference type="Pfam" id="PF00561"/>
    </source>
</evidence>
<dbReference type="AlphaFoldDB" id="A0A1H9M6M7"/>
<dbReference type="InterPro" id="IPR029058">
    <property type="entry name" value="AB_hydrolase_fold"/>
</dbReference>
<name>A0A1H9M6M7_9BACI</name>
<proteinExistence type="predicted"/>
<dbReference type="RefSeq" id="WP_091776009.1">
    <property type="nucleotide sequence ID" value="NZ_CAESCL010000075.1"/>
</dbReference>
<dbReference type="PRINTS" id="PR00412">
    <property type="entry name" value="EPOXHYDRLASE"/>
</dbReference>
<keyword evidence="3" id="KW-1185">Reference proteome</keyword>
<accession>A0A1H9M6M7</accession>
<dbReference type="Proteomes" id="UP000199427">
    <property type="component" value="Unassembled WGS sequence"/>
</dbReference>
<dbReference type="STRING" id="571933.SAMN05216362_15712"/>
<dbReference type="SUPFAM" id="SSF53474">
    <property type="entry name" value="alpha/beta-Hydrolases"/>
    <property type="match status" value="1"/>
</dbReference>
<dbReference type="OrthoDB" id="9797695at2"/>
<dbReference type="PANTHER" id="PTHR46438:SF11">
    <property type="entry name" value="LIPASE-RELATED"/>
    <property type="match status" value="1"/>
</dbReference>
<dbReference type="GO" id="GO:0003824">
    <property type="term" value="F:catalytic activity"/>
    <property type="evidence" value="ECO:0007669"/>
    <property type="project" value="InterPro"/>
</dbReference>
<dbReference type="EMBL" id="FOES01000057">
    <property type="protein sequence ID" value="SER19344.1"/>
    <property type="molecule type" value="Genomic_DNA"/>
</dbReference>
<evidence type="ECO:0000313" key="3">
    <source>
        <dbReference type="Proteomes" id="UP000199427"/>
    </source>
</evidence>
<dbReference type="InterPro" id="IPR000639">
    <property type="entry name" value="Epox_hydrolase-like"/>
</dbReference>
<dbReference type="PRINTS" id="PR00111">
    <property type="entry name" value="ABHYDROLASE"/>
</dbReference>
<evidence type="ECO:0000313" key="2">
    <source>
        <dbReference type="EMBL" id="SER19344.1"/>
    </source>
</evidence>
<gene>
    <name evidence="2" type="ORF">SAMN05216362_15712</name>
</gene>
<dbReference type="Pfam" id="PF00561">
    <property type="entry name" value="Abhydrolase_1"/>
    <property type="match status" value="1"/>
</dbReference>
<feature type="domain" description="AB hydrolase-1" evidence="1">
    <location>
        <begin position="25"/>
        <end position="258"/>
    </location>
</feature>
<dbReference type="Gene3D" id="3.40.50.1820">
    <property type="entry name" value="alpha/beta hydrolase"/>
    <property type="match status" value="1"/>
</dbReference>
<reference evidence="2 3" key="1">
    <citation type="submission" date="2016-10" db="EMBL/GenBank/DDBJ databases">
        <authorList>
            <person name="de Groot N.N."/>
        </authorList>
    </citation>
    <scope>NUCLEOTIDE SEQUENCE [LARGE SCALE GENOMIC DNA]</scope>
    <source>
        <strain evidence="2 3">DSM 21633</strain>
    </source>
</reference>
<sequence>MKVQKETVQVMNVDLYCEHVFNEKPPIVLIHGFLSSTYTFNKVIPLLAEYFSVLAIDLPGFGRSEKSKKFRYSFENYAKLVTHCMDHFNIDQAFLVGHSMGGQIVLNVAKNYPERVRKLVLLNSSGYLKRANRLFIWCSYLPFFPIYVHHHVNKHDVRQELENVLYDHSLITDQMITEYKRPLSDKLFYHSLIRLLRHREGDLSSKDLQLIDHPSLILWGKEDQVVSLRVGKRLHQELKSSQLVVFEQAGHLITEEKPMEITRHIVVFTNR</sequence>
<dbReference type="InterPro" id="IPR000073">
    <property type="entry name" value="AB_hydrolase_1"/>
</dbReference>
<dbReference type="PANTHER" id="PTHR46438">
    <property type="entry name" value="ALPHA/BETA-HYDROLASES SUPERFAMILY PROTEIN"/>
    <property type="match status" value="1"/>
</dbReference>
<protein>
    <submittedName>
        <fullName evidence="2">Pimeloyl-ACP methyl ester carboxylesterase</fullName>
    </submittedName>
</protein>
<organism evidence="2 3">
    <name type="scientific">Piscibacillus halophilus</name>
    <dbReference type="NCBI Taxonomy" id="571933"/>
    <lineage>
        <taxon>Bacteria</taxon>
        <taxon>Bacillati</taxon>
        <taxon>Bacillota</taxon>
        <taxon>Bacilli</taxon>
        <taxon>Bacillales</taxon>
        <taxon>Bacillaceae</taxon>
        <taxon>Piscibacillus</taxon>
    </lineage>
</organism>